<dbReference type="RefSeq" id="WP_198299311.1">
    <property type="nucleotide sequence ID" value="NZ_CP017916.1"/>
</dbReference>
<protein>
    <recommendedName>
        <fullName evidence="1">Beta-ketoacyl synthase-like N-terminal domain-containing protein</fullName>
    </recommendedName>
</protein>
<sequence length="268" mass="29848">MSNQSQLMSFNIEKWSANSPGLYSFAEWQTWSTHLDWPQNGSTEFKAIPPMMRRRMSLQSKLAVQTALTLLKDTSIDYLVFASRHGELHRTATLIQSILEGDDASPMAFSQSVHNTAAGLTTIAAKAPIPLTSIAAGQDTFHNALIEAYLYLHQYPSHRVLVIDFDQPLPDVYREYEDQHYADYALGLVLTTGNNYSVSRAIPNRPIVSKPIVSKPIASKSIANESSTTDLPQGLQALQHILLGTQHWTIAGKHQNWSWNNAKSGTQQ</sequence>
<gene>
    <name evidence="2" type="ORF">K08M4_07920</name>
</gene>
<evidence type="ECO:0000259" key="1">
    <source>
        <dbReference type="Pfam" id="PF13723"/>
    </source>
</evidence>
<dbReference type="KEGG" id="vsy:K08M4_07920"/>
<name>A0AA34TN75_9VIBR</name>
<dbReference type="InterPro" id="IPR016039">
    <property type="entry name" value="Thiolase-like"/>
</dbReference>
<evidence type="ECO:0000313" key="3">
    <source>
        <dbReference type="Proteomes" id="UP000194136"/>
    </source>
</evidence>
<dbReference type="Pfam" id="PF13723">
    <property type="entry name" value="Ketoacyl-synt_2"/>
    <property type="match status" value="1"/>
</dbReference>
<dbReference type="SUPFAM" id="SSF53901">
    <property type="entry name" value="Thiolase-like"/>
    <property type="match status" value="1"/>
</dbReference>
<proteinExistence type="predicted"/>
<accession>A0AA34TN75</accession>
<dbReference type="Proteomes" id="UP000194136">
    <property type="component" value="Chromosome 1"/>
</dbReference>
<feature type="domain" description="Beta-ketoacyl synthase-like N-terminal" evidence="1">
    <location>
        <begin position="28"/>
        <end position="260"/>
    </location>
</feature>
<dbReference type="Gene3D" id="3.40.47.10">
    <property type="match status" value="1"/>
</dbReference>
<dbReference type="GO" id="GO:0016746">
    <property type="term" value="F:acyltransferase activity"/>
    <property type="evidence" value="ECO:0007669"/>
    <property type="project" value="InterPro"/>
</dbReference>
<organism evidence="2 3">
    <name type="scientific">Vibrio syngnathi</name>
    <dbReference type="NCBI Taxonomy" id="3034029"/>
    <lineage>
        <taxon>Bacteria</taxon>
        <taxon>Pseudomonadati</taxon>
        <taxon>Pseudomonadota</taxon>
        <taxon>Gammaproteobacteria</taxon>
        <taxon>Vibrionales</taxon>
        <taxon>Vibrionaceae</taxon>
        <taxon>Vibrio</taxon>
    </lineage>
</organism>
<dbReference type="EMBL" id="CP017916">
    <property type="protein sequence ID" value="ARP37555.1"/>
    <property type="molecule type" value="Genomic_DNA"/>
</dbReference>
<evidence type="ECO:0000313" key="2">
    <source>
        <dbReference type="EMBL" id="ARP37555.1"/>
    </source>
</evidence>
<reference evidence="2 3" key="1">
    <citation type="submission" date="2016-10" db="EMBL/GenBank/DDBJ databases">
        <title>The High Quality Genome of Vibrio splendidus K08M4.</title>
        <authorList>
            <person name="Wendling C."/>
            <person name="Chibani C.M."/>
            <person name="Hertel R."/>
            <person name="Sproer C."/>
            <person name="Bunk B."/>
            <person name="Overmann J."/>
            <person name="Roth O."/>
            <person name="Liesegang H."/>
        </authorList>
    </citation>
    <scope>NUCLEOTIDE SEQUENCE [LARGE SCALE GENOMIC DNA]</scope>
    <source>
        <strain evidence="2 3">K08M4</strain>
    </source>
</reference>
<dbReference type="InterPro" id="IPR014030">
    <property type="entry name" value="Ketoacyl_synth_N"/>
</dbReference>
<dbReference type="AlphaFoldDB" id="A0AA34TN75"/>
<keyword evidence="3" id="KW-1185">Reference proteome</keyword>